<dbReference type="GO" id="GO:0005886">
    <property type="term" value="C:plasma membrane"/>
    <property type="evidence" value="ECO:0007669"/>
    <property type="project" value="UniProtKB-SubCell"/>
</dbReference>
<evidence type="ECO:0000256" key="6">
    <source>
        <dbReference type="ARBA" id="ARBA00022989"/>
    </source>
</evidence>
<proteinExistence type="inferred from homology"/>
<dbReference type="STRING" id="1223802.SUTH_00701"/>
<feature type="transmembrane region" description="Helical" evidence="9">
    <location>
        <begin position="55"/>
        <end position="71"/>
    </location>
</feature>
<dbReference type="GO" id="GO:0022857">
    <property type="term" value="F:transmembrane transporter activity"/>
    <property type="evidence" value="ECO:0007669"/>
    <property type="project" value="UniProtKB-UniRule"/>
</dbReference>
<keyword evidence="7 9" id="KW-0472">Membrane</keyword>
<dbReference type="PANTHER" id="PTHR35011">
    <property type="entry name" value="2,3-DIKETO-L-GULONATE TRAP TRANSPORTER SMALL PERMEASE PROTEIN YIAM"/>
    <property type="match status" value="1"/>
</dbReference>
<evidence type="ECO:0000313" key="11">
    <source>
        <dbReference type="EMBL" id="BAO28511.1"/>
    </source>
</evidence>
<feature type="transmembrane region" description="Helical" evidence="9">
    <location>
        <begin position="136"/>
        <end position="155"/>
    </location>
</feature>
<organism evidence="11 12">
    <name type="scientific">Sulfuritalea hydrogenivorans sk43H</name>
    <dbReference type="NCBI Taxonomy" id="1223802"/>
    <lineage>
        <taxon>Bacteria</taxon>
        <taxon>Pseudomonadati</taxon>
        <taxon>Pseudomonadota</taxon>
        <taxon>Betaproteobacteria</taxon>
        <taxon>Nitrosomonadales</taxon>
        <taxon>Sterolibacteriaceae</taxon>
        <taxon>Sulfuritalea</taxon>
    </lineage>
</organism>
<protein>
    <recommendedName>
        <fullName evidence="9">TRAP transporter small permease protein</fullName>
    </recommendedName>
</protein>
<feature type="domain" description="Tripartite ATP-independent periplasmic transporters DctQ component" evidence="10">
    <location>
        <begin position="30"/>
        <end position="160"/>
    </location>
</feature>
<sequence length="221" mass="24506">MNAMLKLSQLIDGLNERVGRSLMWLVLFAVIISAVNAVIRKAFDMSSNAFLEIQWYLFAAVVLLGSAYTMLRQGHVKIDVIVGRFSKRTQIIVECVGIVFFLLPFVYKVNELVWPLVIQAYNSGEMSQNAGGLIRWPVYALVPAGFILLGLQGLSELIKRIGFLMGLAVDPTQPVQTKTAEEELAEEILKHQVAPEVVDRVEDAIDMVADQNRNDGAGSKK</sequence>
<keyword evidence="5 9" id="KW-0812">Transmembrane</keyword>
<comment type="subcellular location">
    <subcellularLocation>
        <location evidence="1 9">Cell inner membrane</location>
        <topology evidence="1 9">Multi-pass membrane protein</topology>
    </subcellularLocation>
</comment>
<keyword evidence="2 9" id="KW-0813">Transport</keyword>
<evidence type="ECO:0000256" key="2">
    <source>
        <dbReference type="ARBA" id="ARBA00022448"/>
    </source>
</evidence>
<dbReference type="KEGG" id="shd:SUTH_00701"/>
<evidence type="ECO:0000256" key="3">
    <source>
        <dbReference type="ARBA" id="ARBA00022475"/>
    </source>
</evidence>
<keyword evidence="12" id="KW-1185">Reference proteome</keyword>
<evidence type="ECO:0000313" key="12">
    <source>
        <dbReference type="Proteomes" id="UP000031637"/>
    </source>
</evidence>
<reference evidence="11 12" key="1">
    <citation type="journal article" date="2014" name="Syst. Appl. Microbiol.">
        <title>Complete genomes of freshwater sulfur oxidizers Sulfuricella denitrificans skB26 and Sulfuritalea hydrogenivorans sk43H: genetic insights into the sulfur oxidation pathway of betaproteobacteria.</title>
        <authorList>
            <person name="Watanabe T."/>
            <person name="Kojima H."/>
            <person name="Fukui M."/>
        </authorList>
    </citation>
    <scope>NUCLEOTIDE SEQUENCE [LARGE SCALE GENOMIC DNA]</scope>
    <source>
        <strain evidence="11">DSM22779</strain>
    </source>
</reference>
<comment type="function">
    <text evidence="9">Part of the tripartite ATP-independent periplasmic (TRAP) transport system.</text>
</comment>
<feature type="transmembrane region" description="Helical" evidence="9">
    <location>
        <begin position="21"/>
        <end position="43"/>
    </location>
</feature>
<dbReference type="PANTHER" id="PTHR35011:SF4">
    <property type="entry name" value="SLL1102 PROTEIN"/>
    <property type="match status" value="1"/>
</dbReference>
<dbReference type="InterPro" id="IPR007387">
    <property type="entry name" value="TRAP_DctQ"/>
</dbReference>
<evidence type="ECO:0000256" key="5">
    <source>
        <dbReference type="ARBA" id="ARBA00022692"/>
    </source>
</evidence>
<feature type="transmembrane region" description="Helical" evidence="9">
    <location>
        <begin position="91"/>
        <end position="107"/>
    </location>
</feature>
<keyword evidence="3" id="KW-1003">Cell membrane</keyword>
<evidence type="ECO:0000256" key="7">
    <source>
        <dbReference type="ARBA" id="ARBA00023136"/>
    </source>
</evidence>
<name>W0SBV7_9PROT</name>
<evidence type="ECO:0000256" key="4">
    <source>
        <dbReference type="ARBA" id="ARBA00022519"/>
    </source>
</evidence>
<evidence type="ECO:0000256" key="1">
    <source>
        <dbReference type="ARBA" id="ARBA00004429"/>
    </source>
</evidence>
<evidence type="ECO:0000256" key="9">
    <source>
        <dbReference type="RuleBase" id="RU369079"/>
    </source>
</evidence>
<dbReference type="OrthoDB" id="9795655at2"/>
<comment type="subunit">
    <text evidence="9">The complex comprises the extracytoplasmic solute receptor protein and the two transmembrane proteins.</text>
</comment>
<keyword evidence="4 9" id="KW-0997">Cell inner membrane</keyword>
<evidence type="ECO:0000256" key="8">
    <source>
        <dbReference type="ARBA" id="ARBA00038436"/>
    </source>
</evidence>
<comment type="similarity">
    <text evidence="8 9">Belongs to the TRAP transporter small permease family.</text>
</comment>
<dbReference type="RefSeq" id="WP_070099322.1">
    <property type="nucleotide sequence ID" value="NZ_AP012547.1"/>
</dbReference>
<dbReference type="Pfam" id="PF04290">
    <property type="entry name" value="DctQ"/>
    <property type="match status" value="1"/>
</dbReference>
<dbReference type="AlphaFoldDB" id="W0SBV7"/>
<dbReference type="InterPro" id="IPR055348">
    <property type="entry name" value="DctQ"/>
</dbReference>
<evidence type="ECO:0000259" key="10">
    <source>
        <dbReference type="Pfam" id="PF04290"/>
    </source>
</evidence>
<keyword evidence="6 9" id="KW-1133">Transmembrane helix</keyword>
<gene>
    <name evidence="11" type="ORF">SUTH_00701</name>
</gene>
<dbReference type="EMBL" id="AP012547">
    <property type="protein sequence ID" value="BAO28511.1"/>
    <property type="molecule type" value="Genomic_DNA"/>
</dbReference>
<accession>W0SBV7</accession>
<dbReference type="Proteomes" id="UP000031637">
    <property type="component" value="Chromosome"/>
</dbReference>
<dbReference type="HOGENOM" id="CLU_086356_2_2_4"/>